<dbReference type="InterPro" id="IPR018114">
    <property type="entry name" value="TRYPSIN_HIS"/>
</dbReference>
<evidence type="ECO:0000256" key="3">
    <source>
        <dbReference type="SAM" id="SignalP"/>
    </source>
</evidence>
<keyword evidence="2" id="KW-0720">Serine protease</keyword>
<dbReference type="InterPro" id="IPR033116">
    <property type="entry name" value="TRYPSIN_SER"/>
</dbReference>
<gene>
    <name evidence="5" type="ORF">HHUSO_G34549</name>
</gene>
<dbReference type="PANTHER" id="PTHR24253">
    <property type="entry name" value="TRANSMEMBRANE PROTEASE SERINE"/>
    <property type="match status" value="1"/>
</dbReference>
<name>A0ABR0Y615_HUSHU</name>
<dbReference type="InterPro" id="IPR001254">
    <property type="entry name" value="Trypsin_dom"/>
</dbReference>
<dbReference type="CDD" id="cd00190">
    <property type="entry name" value="Tryp_SPc"/>
    <property type="match status" value="1"/>
</dbReference>
<keyword evidence="3" id="KW-0732">Signal</keyword>
<dbReference type="Gene3D" id="2.40.10.10">
    <property type="entry name" value="Trypsin-like serine proteases"/>
    <property type="match status" value="1"/>
</dbReference>
<keyword evidence="6" id="KW-1185">Reference proteome</keyword>
<dbReference type="PANTHER" id="PTHR24253:SF164">
    <property type="entry name" value="FI06405P"/>
    <property type="match status" value="1"/>
</dbReference>
<feature type="domain" description="Peptidase S1" evidence="4">
    <location>
        <begin position="36"/>
        <end position="268"/>
    </location>
</feature>
<dbReference type="SMART" id="SM00020">
    <property type="entry name" value="Tryp_SPc"/>
    <property type="match status" value="1"/>
</dbReference>
<reference evidence="5 6" key="1">
    <citation type="submission" date="2021-05" db="EMBL/GenBank/DDBJ databases">
        <authorList>
            <person name="Zahm M."/>
            <person name="Klopp C."/>
            <person name="Cabau C."/>
            <person name="Kuhl H."/>
            <person name="Suciu R."/>
            <person name="Ciorpac M."/>
            <person name="Holostenco D."/>
            <person name="Gessner J."/>
            <person name="Wuertz S."/>
            <person name="Hohne C."/>
            <person name="Stock M."/>
            <person name="Gislard M."/>
            <person name="Lluch J."/>
            <person name="Milhes M."/>
            <person name="Lampietro C."/>
            <person name="Lopez Roques C."/>
            <person name="Donnadieu C."/>
            <person name="Du K."/>
            <person name="Schartl M."/>
            <person name="Guiguen Y."/>
        </authorList>
    </citation>
    <scope>NUCLEOTIDE SEQUENCE [LARGE SCALE GENOMIC DNA]</scope>
    <source>
        <strain evidence="5">Hh-F2</strain>
        <tissue evidence="5">Blood</tissue>
    </source>
</reference>
<organism evidence="5 6">
    <name type="scientific">Huso huso</name>
    <name type="common">Beluga</name>
    <name type="synonym">Acipenser huso</name>
    <dbReference type="NCBI Taxonomy" id="61971"/>
    <lineage>
        <taxon>Eukaryota</taxon>
        <taxon>Metazoa</taxon>
        <taxon>Chordata</taxon>
        <taxon>Craniata</taxon>
        <taxon>Vertebrata</taxon>
        <taxon>Euteleostomi</taxon>
        <taxon>Actinopterygii</taxon>
        <taxon>Chondrostei</taxon>
        <taxon>Acipenseriformes</taxon>
        <taxon>Acipenseridae</taxon>
        <taxon>Huso</taxon>
    </lineage>
</organism>
<dbReference type="Pfam" id="PF00089">
    <property type="entry name" value="Trypsin"/>
    <property type="match status" value="1"/>
</dbReference>
<dbReference type="InterPro" id="IPR009003">
    <property type="entry name" value="Peptidase_S1_PA"/>
</dbReference>
<keyword evidence="1" id="KW-1015">Disulfide bond</keyword>
<sequence length="331" mass="35030">MRAVFGIACFAIGLLKCLGGTEILACGRGKAGMSRIVGGSDAQEGAWPWQVSIRLNGFHICGGSLIDHNWVLSAAHCFQGSSNVNLYTVRLGALSLSQQQGVDRKLLRFVVKPGFTLPDQGNDAALLLLEQPVPFNETILPVCLPSQSTPFTAGQQCWVTGWGNIQEGVSLPSPSILQQVMVPLVDSVVCDTLAQPPILPDMICAGYLGGGKDSCQGDSGGPLVCPSPDGSWTLAGIVSWGVGCAKPNQLGVYSRVTSFLPWIQETLMLTNQTMAGLSTSQNSQSNLTAGNAISPQTYPTTVKSNSNRAFPFKSSAMSLLILAVWTVLMAW</sequence>
<dbReference type="SUPFAM" id="SSF50494">
    <property type="entry name" value="Trypsin-like serine proteases"/>
    <property type="match status" value="1"/>
</dbReference>
<dbReference type="PROSITE" id="PS00134">
    <property type="entry name" value="TRYPSIN_HIS"/>
    <property type="match status" value="1"/>
</dbReference>
<comment type="caution">
    <text evidence="5">The sequence shown here is derived from an EMBL/GenBank/DDBJ whole genome shotgun (WGS) entry which is preliminary data.</text>
</comment>
<evidence type="ECO:0000256" key="2">
    <source>
        <dbReference type="RuleBase" id="RU363034"/>
    </source>
</evidence>
<dbReference type="InterPro" id="IPR001314">
    <property type="entry name" value="Peptidase_S1A"/>
</dbReference>
<evidence type="ECO:0000313" key="5">
    <source>
        <dbReference type="EMBL" id="KAK6467848.1"/>
    </source>
</evidence>
<dbReference type="InterPro" id="IPR043504">
    <property type="entry name" value="Peptidase_S1_PA_chymotrypsin"/>
</dbReference>
<dbReference type="PROSITE" id="PS50240">
    <property type="entry name" value="TRYPSIN_DOM"/>
    <property type="match status" value="1"/>
</dbReference>
<keyword evidence="2" id="KW-0645">Protease</keyword>
<feature type="signal peptide" evidence="3">
    <location>
        <begin position="1"/>
        <end position="19"/>
    </location>
</feature>
<evidence type="ECO:0000313" key="6">
    <source>
        <dbReference type="Proteomes" id="UP001369086"/>
    </source>
</evidence>
<dbReference type="PROSITE" id="PS00135">
    <property type="entry name" value="TRYPSIN_SER"/>
    <property type="match status" value="1"/>
</dbReference>
<feature type="chain" id="PRO_5046891922" evidence="3">
    <location>
        <begin position="20"/>
        <end position="331"/>
    </location>
</feature>
<dbReference type="Proteomes" id="UP001369086">
    <property type="component" value="Unassembled WGS sequence"/>
</dbReference>
<evidence type="ECO:0000259" key="4">
    <source>
        <dbReference type="PROSITE" id="PS50240"/>
    </source>
</evidence>
<protein>
    <submittedName>
        <fullName evidence="5">Serine protease 33-like</fullName>
    </submittedName>
</protein>
<evidence type="ECO:0000256" key="1">
    <source>
        <dbReference type="ARBA" id="ARBA00023157"/>
    </source>
</evidence>
<dbReference type="EMBL" id="JAHFZB010000047">
    <property type="protein sequence ID" value="KAK6467848.1"/>
    <property type="molecule type" value="Genomic_DNA"/>
</dbReference>
<accession>A0ABR0Y615</accession>
<keyword evidence="2" id="KW-0378">Hydrolase</keyword>
<proteinExistence type="predicted"/>
<dbReference type="PRINTS" id="PR00722">
    <property type="entry name" value="CHYMOTRYPSIN"/>
</dbReference>